<gene>
    <name evidence="1" type="ORF">AYI69_g9685</name>
</gene>
<proteinExistence type="predicted"/>
<reference evidence="2" key="1">
    <citation type="submission" date="2017-01" db="EMBL/GenBank/DDBJ databases">
        <authorList>
            <person name="Wang Y."/>
            <person name="White M."/>
            <person name="Kvist S."/>
            <person name="Moncalvo J.-M."/>
        </authorList>
    </citation>
    <scope>NUCLEOTIDE SEQUENCE [LARGE SCALE GENOMIC DNA]</scope>
    <source>
        <strain evidence="2">ID-206-W2</strain>
    </source>
</reference>
<accession>A0A1R1XB34</accession>
<name>A0A1R1XB34_9FUNG</name>
<dbReference type="AlphaFoldDB" id="A0A1R1XB34"/>
<evidence type="ECO:0000313" key="1">
    <source>
        <dbReference type="EMBL" id="OMJ11835.1"/>
    </source>
</evidence>
<comment type="caution">
    <text evidence="1">The sequence shown here is derived from an EMBL/GenBank/DDBJ whole genome shotgun (WGS) entry which is preliminary data.</text>
</comment>
<sequence length="98" mass="11084">MEKSSCFEFWLDKTHGQILGLRGEPKIFERFGEEFAVQMFSGDTIVIDTTLICSARNDHPRGLSDSDGVIYLVFIKNRHPGISYQGPRAHQPPLCNSK</sequence>
<keyword evidence="2" id="KW-1185">Reference proteome</keyword>
<dbReference type="EMBL" id="LSSM01005838">
    <property type="protein sequence ID" value="OMJ11835.1"/>
    <property type="molecule type" value="Genomic_DNA"/>
</dbReference>
<organism evidence="1 2">
    <name type="scientific">Smittium culicis</name>
    <dbReference type="NCBI Taxonomy" id="133412"/>
    <lineage>
        <taxon>Eukaryota</taxon>
        <taxon>Fungi</taxon>
        <taxon>Fungi incertae sedis</taxon>
        <taxon>Zoopagomycota</taxon>
        <taxon>Kickxellomycotina</taxon>
        <taxon>Harpellomycetes</taxon>
        <taxon>Harpellales</taxon>
        <taxon>Legeriomycetaceae</taxon>
        <taxon>Smittium</taxon>
    </lineage>
</organism>
<evidence type="ECO:0000313" key="2">
    <source>
        <dbReference type="Proteomes" id="UP000187429"/>
    </source>
</evidence>
<protein>
    <submittedName>
        <fullName evidence="1">Uncharacterized protein</fullName>
    </submittedName>
</protein>
<dbReference type="Proteomes" id="UP000187429">
    <property type="component" value="Unassembled WGS sequence"/>
</dbReference>